<keyword evidence="8" id="KW-1185">Reference proteome</keyword>
<dbReference type="CDD" id="cd01898">
    <property type="entry name" value="Obg"/>
    <property type="match status" value="1"/>
</dbReference>
<feature type="domain" description="Obg" evidence="6">
    <location>
        <begin position="16"/>
        <end position="172"/>
    </location>
</feature>
<feature type="domain" description="OBG-type G" evidence="5">
    <location>
        <begin position="179"/>
        <end position="377"/>
    </location>
</feature>
<dbReference type="GO" id="GO:0005739">
    <property type="term" value="C:mitochondrion"/>
    <property type="evidence" value="ECO:0007669"/>
    <property type="project" value="TreeGrafter"/>
</dbReference>
<dbReference type="InterPro" id="IPR006169">
    <property type="entry name" value="GTP1_OBG_dom"/>
</dbReference>
<dbReference type="InterPro" id="IPR045086">
    <property type="entry name" value="OBG_GTPase"/>
</dbReference>
<dbReference type="PANTHER" id="PTHR11702">
    <property type="entry name" value="DEVELOPMENTALLY REGULATED GTP-BINDING PROTEIN-RELATED"/>
    <property type="match status" value="1"/>
</dbReference>
<dbReference type="InterPro" id="IPR014100">
    <property type="entry name" value="GTP-bd_Obg/CgtA"/>
</dbReference>
<comment type="similarity">
    <text evidence="1">Belongs to the TRAFAC class OBG-HflX-like GTPase superfamily. OBG GTPase family.</text>
</comment>
<dbReference type="InterPro" id="IPR036726">
    <property type="entry name" value="GTP1_OBG_dom_sf"/>
</dbReference>
<evidence type="ECO:0000256" key="1">
    <source>
        <dbReference type="ARBA" id="ARBA00007699"/>
    </source>
</evidence>
<dbReference type="InterPro" id="IPR027417">
    <property type="entry name" value="P-loop_NTPase"/>
</dbReference>
<comment type="caution">
    <text evidence="7">The sequence shown here is derived from an EMBL/GenBank/DDBJ whole genome shotgun (WGS) entry which is preliminary data.</text>
</comment>
<evidence type="ECO:0000256" key="3">
    <source>
        <dbReference type="ARBA" id="ARBA00023134"/>
    </source>
</evidence>
<dbReference type="InterPro" id="IPR006074">
    <property type="entry name" value="GTP1-OBG_CS"/>
</dbReference>
<protein>
    <recommendedName>
        <fullName evidence="9">OBG-type G domain-containing protein</fullName>
    </recommendedName>
</protein>
<dbReference type="SUPFAM" id="SSF82051">
    <property type="entry name" value="Obg GTP-binding protein N-terminal domain"/>
    <property type="match status" value="1"/>
</dbReference>
<dbReference type="InterPro" id="IPR031167">
    <property type="entry name" value="G_OBG"/>
</dbReference>
<dbReference type="GO" id="GO:0003924">
    <property type="term" value="F:GTPase activity"/>
    <property type="evidence" value="ECO:0007669"/>
    <property type="project" value="InterPro"/>
</dbReference>
<evidence type="ECO:0000259" key="5">
    <source>
        <dbReference type="PROSITE" id="PS51710"/>
    </source>
</evidence>
<dbReference type="GO" id="GO:0005525">
    <property type="term" value="F:GTP binding"/>
    <property type="evidence" value="ECO:0007669"/>
    <property type="project" value="UniProtKB-KW"/>
</dbReference>
<dbReference type="OrthoDB" id="347018at2759"/>
<dbReference type="InterPro" id="IPR006073">
    <property type="entry name" value="GTP-bd"/>
</dbReference>
<accession>A0A4D9CQ36</accession>
<name>A0A4D9CQ36_9STRA</name>
<dbReference type="PANTHER" id="PTHR11702:SF31">
    <property type="entry name" value="MITOCHONDRIAL RIBOSOME-ASSOCIATED GTPASE 2"/>
    <property type="match status" value="1"/>
</dbReference>
<sequence length="486" mass="51806">MVNEERLGLRNVDPEFAFFDQAQMYVRAGSGGAGAATFKLLNGRQKGMADGGSGGKGGDVVFVCDRKINTLQAFRGRASFHAENGKDGDRQLKNGADGQGVEVKVPPGTMLYQHEPRRLFGELKEDGERLVVAKGGEGGMGNASLKGGRMTGKASPPQRGARGWFDVELKLVGMEGGVADVGLVGCPNAGKSTLLAAVSNARPKIADYPFTTLVPNLGVCDGDPLDYASTGGVRGKGIVISDIPGLLEGAHRGLGLGLAFLRHIERCRIIIHVVDGSSLDPVGDLVAINQAGREGRREGGEEGGGSRTELVLFNPILASKPQVVALNKIDLPHVRDKVPDLKASLLTHMGHTRLLEISAAARENTSELMRRVARLLEKVDAALPPSLPPSPAPEPTLEAGWVERVREGEKEGWRAIHPKVTSLALTLVDVDYYMFEERVREGLEAVGLLDTLREEGAREGEKVWVTPEDGGKGGREGREGGVYITL</sequence>
<reference evidence="7 8" key="1">
    <citation type="submission" date="2019-01" db="EMBL/GenBank/DDBJ databases">
        <title>Nuclear Genome Assembly of the Microalgal Biofuel strain Nannochloropsis salina CCMP1776.</title>
        <authorList>
            <person name="Hovde B."/>
        </authorList>
    </citation>
    <scope>NUCLEOTIDE SEQUENCE [LARGE SCALE GENOMIC DNA]</scope>
    <source>
        <strain evidence="7 8">CCMP1776</strain>
    </source>
</reference>
<keyword evidence="3" id="KW-0342">GTP-binding</keyword>
<proteinExistence type="inferred from homology"/>
<dbReference type="AlphaFoldDB" id="A0A4D9CQ36"/>
<dbReference type="GO" id="GO:0042254">
    <property type="term" value="P:ribosome biogenesis"/>
    <property type="evidence" value="ECO:0007669"/>
    <property type="project" value="UniProtKB-UniRule"/>
</dbReference>
<dbReference type="PRINTS" id="PR00326">
    <property type="entry name" value="GTP1OBG"/>
</dbReference>
<dbReference type="Proteomes" id="UP000355283">
    <property type="component" value="Unassembled WGS sequence"/>
</dbReference>
<dbReference type="PROSITE" id="PS00905">
    <property type="entry name" value="GTP1_OBG"/>
    <property type="match status" value="1"/>
</dbReference>
<dbReference type="Pfam" id="PF01926">
    <property type="entry name" value="MMR_HSR1"/>
    <property type="match status" value="1"/>
</dbReference>
<feature type="region of interest" description="Disordered" evidence="4">
    <location>
        <begin position="81"/>
        <end position="104"/>
    </location>
</feature>
<evidence type="ECO:0000313" key="7">
    <source>
        <dbReference type="EMBL" id="TFJ81262.1"/>
    </source>
</evidence>
<dbReference type="GO" id="GO:0000287">
    <property type="term" value="F:magnesium ion binding"/>
    <property type="evidence" value="ECO:0007669"/>
    <property type="project" value="InterPro"/>
</dbReference>
<feature type="compositionally biased region" description="Basic and acidic residues" evidence="4">
    <location>
        <begin position="83"/>
        <end position="92"/>
    </location>
</feature>
<evidence type="ECO:0000256" key="2">
    <source>
        <dbReference type="ARBA" id="ARBA00022741"/>
    </source>
</evidence>
<dbReference type="NCBIfam" id="TIGR02729">
    <property type="entry name" value="Obg_CgtA"/>
    <property type="match status" value="1"/>
</dbReference>
<organism evidence="7 8">
    <name type="scientific">Nannochloropsis salina CCMP1776</name>
    <dbReference type="NCBI Taxonomy" id="1027361"/>
    <lineage>
        <taxon>Eukaryota</taxon>
        <taxon>Sar</taxon>
        <taxon>Stramenopiles</taxon>
        <taxon>Ochrophyta</taxon>
        <taxon>Eustigmatophyceae</taxon>
        <taxon>Eustigmatales</taxon>
        <taxon>Monodopsidaceae</taxon>
        <taxon>Microchloropsis</taxon>
        <taxon>Microchloropsis salina</taxon>
    </lineage>
</organism>
<dbReference type="PROSITE" id="PS51710">
    <property type="entry name" value="G_OBG"/>
    <property type="match status" value="1"/>
</dbReference>
<evidence type="ECO:0000256" key="4">
    <source>
        <dbReference type="SAM" id="MobiDB-lite"/>
    </source>
</evidence>
<dbReference type="NCBIfam" id="NF008956">
    <property type="entry name" value="PRK12299.1"/>
    <property type="match status" value="1"/>
</dbReference>
<dbReference type="FunFam" id="2.70.210.12:FF:000001">
    <property type="entry name" value="GTPase Obg"/>
    <property type="match status" value="1"/>
</dbReference>
<dbReference type="Gene3D" id="2.70.210.12">
    <property type="entry name" value="GTP1/OBG domain"/>
    <property type="match status" value="1"/>
</dbReference>
<keyword evidence="2" id="KW-0547">Nucleotide-binding</keyword>
<gene>
    <name evidence="7" type="ORF">NSK_007223</name>
</gene>
<dbReference type="Gene3D" id="3.40.50.300">
    <property type="entry name" value="P-loop containing nucleotide triphosphate hydrolases"/>
    <property type="match status" value="1"/>
</dbReference>
<evidence type="ECO:0000313" key="8">
    <source>
        <dbReference type="Proteomes" id="UP000355283"/>
    </source>
</evidence>
<dbReference type="Pfam" id="PF01018">
    <property type="entry name" value="GTP1_OBG"/>
    <property type="match status" value="1"/>
</dbReference>
<evidence type="ECO:0000259" key="6">
    <source>
        <dbReference type="PROSITE" id="PS51883"/>
    </source>
</evidence>
<dbReference type="EMBL" id="SDOX01000128">
    <property type="protein sequence ID" value="TFJ81262.1"/>
    <property type="molecule type" value="Genomic_DNA"/>
</dbReference>
<evidence type="ECO:0008006" key="9">
    <source>
        <dbReference type="Google" id="ProtNLM"/>
    </source>
</evidence>
<dbReference type="PROSITE" id="PS51883">
    <property type="entry name" value="OBG"/>
    <property type="match status" value="1"/>
</dbReference>
<dbReference type="SUPFAM" id="SSF52540">
    <property type="entry name" value="P-loop containing nucleoside triphosphate hydrolases"/>
    <property type="match status" value="1"/>
</dbReference>